<dbReference type="Proteomes" id="UP000322667">
    <property type="component" value="Chromosome A02"/>
</dbReference>
<accession>A0A5D2RGP1</accession>
<reference evidence="1 2" key="1">
    <citation type="submission" date="2019-07" db="EMBL/GenBank/DDBJ databases">
        <title>WGS assembly of Gossypium tomentosum.</title>
        <authorList>
            <person name="Chen Z.J."/>
            <person name="Sreedasyam A."/>
            <person name="Ando A."/>
            <person name="Song Q."/>
            <person name="De L."/>
            <person name="Hulse-Kemp A."/>
            <person name="Ding M."/>
            <person name="Ye W."/>
            <person name="Kirkbride R."/>
            <person name="Jenkins J."/>
            <person name="Plott C."/>
            <person name="Lovell J."/>
            <person name="Lin Y.-M."/>
            <person name="Vaughn R."/>
            <person name="Liu B."/>
            <person name="Li W."/>
            <person name="Simpson S."/>
            <person name="Scheffler B."/>
            <person name="Saski C."/>
            <person name="Grover C."/>
            <person name="Hu G."/>
            <person name="Conover J."/>
            <person name="Carlson J."/>
            <person name="Shu S."/>
            <person name="Boston L."/>
            <person name="Williams M."/>
            <person name="Peterson D."/>
            <person name="Mcgee K."/>
            <person name="Jones D."/>
            <person name="Wendel J."/>
            <person name="Stelly D."/>
            <person name="Grimwood J."/>
            <person name="Schmutz J."/>
        </authorList>
    </citation>
    <scope>NUCLEOTIDE SEQUENCE [LARGE SCALE GENOMIC DNA]</scope>
    <source>
        <strain evidence="1">7179.01</strain>
    </source>
</reference>
<sequence length="89" mass="10122">MYKSLYPLERHNFLNLILKPPFPFIYLSKKLLIFKLPFLKKKKPLICSVRVGSAHCRQTTISSMADGAKYQTLPTGVVTTKIWYGCAGT</sequence>
<keyword evidence="2" id="KW-1185">Reference proteome</keyword>
<protein>
    <submittedName>
        <fullName evidence="1">Uncharacterized protein</fullName>
    </submittedName>
</protein>
<organism evidence="1 2">
    <name type="scientific">Gossypium tomentosum</name>
    <name type="common">Hawaiian cotton</name>
    <name type="synonym">Gossypium sandvicense</name>
    <dbReference type="NCBI Taxonomy" id="34277"/>
    <lineage>
        <taxon>Eukaryota</taxon>
        <taxon>Viridiplantae</taxon>
        <taxon>Streptophyta</taxon>
        <taxon>Embryophyta</taxon>
        <taxon>Tracheophyta</taxon>
        <taxon>Spermatophyta</taxon>
        <taxon>Magnoliopsida</taxon>
        <taxon>eudicotyledons</taxon>
        <taxon>Gunneridae</taxon>
        <taxon>Pentapetalae</taxon>
        <taxon>rosids</taxon>
        <taxon>malvids</taxon>
        <taxon>Malvales</taxon>
        <taxon>Malvaceae</taxon>
        <taxon>Malvoideae</taxon>
        <taxon>Gossypium</taxon>
    </lineage>
</organism>
<name>A0A5D2RGP1_GOSTO</name>
<dbReference type="AlphaFoldDB" id="A0A5D2RGP1"/>
<evidence type="ECO:0000313" key="1">
    <source>
        <dbReference type="EMBL" id="TYI38734.1"/>
    </source>
</evidence>
<gene>
    <name evidence="1" type="ORF">ES332_A02G049300v1</name>
</gene>
<proteinExistence type="predicted"/>
<dbReference type="EMBL" id="CM017611">
    <property type="protein sequence ID" value="TYI38734.1"/>
    <property type="molecule type" value="Genomic_DNA"/>
</dbReference>
<evidence type="ECO:0000313" key="2">
    <source>
        <dbReference type="Proteomes" id="UP000322667"/>
    </source>
</evidence>